<keyword evidence="3 5" id="KW-0125">Carotenoid biosynthesis</keyword>
<dbReference type="EC" id="1.3.8.2" evidence="8"/>
<sequence length="560" mass="62267">MAHPVTMRVLRRGGSHEHGRFATRSLPDRIQHHTMNAPLYAPSIRSDRPQAVVIGAGPGGLAAAMLLAARGVRVTVLEKDGVVGGRNRRLEAPGGYRFDLGPTFFLYPRILEEIFRDCGAELREEVELLRLDPQYRLLFEQGDGGVTLDATSDLGRMEAEIAKLDPHDAGNLGRFLADNRAKLKSFRPVLERAFTRATDMMAPDLLRALPHLRPAKSVDGDMRRFFRDPRTRLAFSFQTKYLGMSPYRCPSLFTILSFLEYEHGVFHPRGGCGAVALAMARVAERLGAEIRLDSPVDRIRFEGRRARGVDSGGRSFDADAVVMNADFAHAAPRLIPDHLRRRWPDRKIEAARYSCSTFMLYLGVEGSFPQLAHHSILLAEDYERNLREVGEGTLPQTPSVYLQHAGATEDGMAPPGHSALYLLVPVPNLREGNARGLDWAQAARHYRELALDRVRKLGIGDLRPRIRYERMVTPQDWRDEFSVGFGATFNLAHDLRQMLAFRPGNRFNDVQGVYLVGGGTHPGSGLPVIYEGARISADLCLRDLGLHGVDTRMPGAAVEA</sequence>
<dbReference type="InterPro" id="IPR014105">
    <property type="entry name" value="Carotenoid/retinoid_OxRdtase"/>
</dbReference>
<proteinExistence type="inferred from homology"/>
<dbReference type="EMBL" id="LLWF02000024">
    <property type="protein sequence ID" value="ONH83462.1"/>
    <property type="molecule type" value="Genomic_DNA"/>
</dbReference>
<evidence type="ECO:0000259" key="6">
    <source>
        <dbReference type="Pfam" id="PF01593"/>
    </source>
</evidence>
<reference evidence="8 10" key="2">
    <citation type="submission" date="2018-06" db="EMBL/GenBank/DDBJ databases">
        <authorList>
            <consortium name="Pathogen Informatics"/>
            <person name="Doyle S."/>
        </authorList>
    </citation>
    <scope>NUCLEOTIDE SEQUENCE [LARGE SCALE GENOMIC DNA]</scope>
    <source>
        <strain evidence="8 10">NCTC13291</strain>
    </source>
</reference>
<evidence type="ECO:0000313" key="10">
    <source>
        <dbReference type="Proteomes" id="UP000254919"/>
    </source>
</evidence>
<dbReference type="EMBL" id="UGVN01000001">
    <property type="protein sequence ID" value="SUE40674.1"/>
    <property type="molecule type" value="Genomic_DNA"/>
</dbReference>
<evidence type="ECO:0000313" key="8">
    <source>
        <dbReference type="EMBL" id="SUE40674.1"/>
    </source>
</evidence>
<gene>
    <name evidence="8" type="primary">crtN</name>
    <name evidence="7" type="ORF">APZ41_009470</name>
    <name evidence="8" type="ORF">NCTC13291_02242</name>
</gene>
<dbReference type="GO" id="GO:0102223">
    <property type="term" value="F:4,4'-diapophytoene desaturase (4,4'-diaponeurosporene-forming)"/>
    <property type="evidence" value="ECO:0007669"/>
    <property type="project" value="UniProtKB-EC"/>
</dbReference>
<dbReference type="GO" id="GO:0016117">
    <property type="term" value="P:carotenoid biosynthetic process"/>
    <property type="evidence" value="ECO:0007669"/>
    <property type="project" value="UniProtKB-KW"/>
</dbReference>
<protein>
    <submittedName>
        <fullName evidence="8">Dehydrosqualene desaturase</fullName>
        <ecNumber evidence="8">1.3.8.2</ecNumber>
    </submittedName>
    <submittedName>
        <fullName evidence="7">Phytoene desaturase</fullName>
    </submittedName>
</protein>
<dbReference type="Proteomes" id="UP000054844">
    <property type="component" value="Unassembled WGS sequence"/>
</dbReference>
<dbReference type="Pfam" id="PF01593">
    <property type="entry name" value="Amino_oxidase"/>
    <property type="match status" value="1"/>
</dbReference>
<evidence type="ECO:0000256" key="1">
    <source>
        <dbReference type="ARBA" id="ARBA00004829"/>
    </source>
</evidence>
<dbReference type="InterPro" id="IPR002937">
    <property type="entry name" value="Amino_oxidase"/>
</dbReference>
<reference evidence="7 9" key="1">
    <citation type="submission" date="2016-12" db="EMBL/GenBank/DDBJ databases">
        <title>Draft genome sequence of Roseomonas mucosa strain AU37, isolated from a peripheral intravenous catheter.</title>
        <authorList>
            <person name="Choudhury M.A."/>
            <person name="Sidjabat H.E."/>
            <person name="Wailan A.M."/>
            <person name="Zhang L."/>
            <person name="Marsh N.M."/>
            <person name="Rickard C.M."/>
            <person name="Davies M."/>
            <person name="Mcmillan D.J."/>
        </authorList>
    </citation>
    <scope>NUCLEOTIDE SEQUENCE [LARGE SCALE GENOMIC DNA]</scope>
    <source>
        <strain evidence="7 9">SAVE376</strain>
    </source>
</reference>
<evidence type="ECO:0000313" key="9">
    <source>
        <dbReference type="Proteomes" id="UP000054844"/>
    </source>
</evidence>
<dbReference type="PROSITE" id="PS00982">
    <property type="entry name" value="PHYTOENE_DH"/>
    <property type="match status" value="1"/>
</dbReference>
<dbReference type="PANTHER" id="PTHR43734">
    <property type="entry name" value="PHYTOENE DESATURASE"/>
    <property type="match status" value="1"/>
</dbReference>
<dbReference type="Proteomes" id="UP000254919">
    <property type="component" value="Unassembled WGS sequence"/>
</dbReference>
<dbReference type="STRING" id="207340.APZ41_009470"/>
<dbReference type="PRINTS" id="PR00419">
    <property type="entry name" value="ADXRDTASE"/>
</dbReference>
<dbReference type="Gene3D" id="3.50.50.60">
    <property type="entry name" value="FAD/NAD(P)-binding domain"/>
    <property type="match status" value="2"/>
</dbReference>
<evidence type="ECO:0000256" key="5">
    <source>
        <dbReference type="RuleBase" id="RU362075"/>
    </source>
</evidence>
<name>A0A1S8D544_9PROT</name>
<dbReference type="AlphaFoldDB" id="A0A1S8D544"/>
<comment type="pathway">
    <text evidence="1 5">Carotenoid biosynthesis.</text>
</comment>
<accession>A0A1S8D544</accession>
<evidence type="ECO:0000256" key="2">
    <source>
        <dbReference type="ARBA" id="ARBA00006046"/>
    </source>
</evidence>
<keyword evidence="9" id="KW-1185">Reference proteome</keyword>
<feature type="domain" description="Amine oxidase" evidence="6">
    <location>
        <begin position="59"/>
        <end position="537"/>
    </location>
</feature>
<dbReference type="SUPFAM" id="SSF51905">
    <property type="entry name" value="FAD/NAD(P)-binding domain"/>
    <property type="match status" value="1"/>
</dbReference>
<dbReference type="InterPro" id="IPR036188">
    <property type="entry name" value="FAD/NAD-bd_sf"/>
</dbReference>
<dbReference type="NCBIfam" id="TIGR02734">
    <property type="entry name" value="crtI_fam"/>
    <property type="match status" value="1"/>
</dbReference>
<dbReference type="InterPro" id="IPR008150">
    <property type="entry name" value="Phytoene_DH_bac_CS"/>
</dbReference>
<keyword evidence="4 5" id="KW-0560">Oxidoreductase</keyword>
<evidence type="ECO:0000313" key="7">
    <source>
        <dbReference type="EMBL" id="ONH83462.1"/>
    </source>
</evidence>
<organism evidence="7 9">
    <name type="scientific">Roseomonas mucosa</name>
    <dbReference type="NCBI Taxonomy" id="207340"/>
    <lineage>
        <taxon>Bacteria</taxon>
        <taxon>Pseudomonadati</taxon>
        <taxon>Pseudomonadota</taxon>
        <taxon>Alphaproteobacteria</taxon>
        <taxon>Acetobacterales</taxon>
        <taxon>Roseomonadaceae</taxon>
        <taxon>Roseomonas</taxon>
    </lineage>
</organism>
<evidence type="ECO:0000256" key="4">
    <source>
        <dbReference type="ARBA" id="ARBA00023002"/>
    </source>
</evidence>
<dbReference type="PANTHER" id="PTHR43734:SF1">
    <property type="entry name" value="PHYTOENE DESATURASE"/>
    <property type="match status" value="1"/>
</dbReference>
<comment type="similarity">
    <text evidence="2 5">Belongs to the carotenoid/retinoid oxidoreductase family.</text>
</comment>
<evidence type="ECO:0000256" key="3">
    <source>
        <dbReference type="ARBA" id="ARBA00022746"/>
    </source>
</evidence>